<dbReference type="InterPro" id="IPR027383">
    <property type="entry name" value="Znf_put"/>
</dbReference>
<keyword evidence="3 7" id="KW-1133">Transmembrane helix</keyword>
<comment type="subcellular location">
    <subcellularLocation>
        <location evidence="1">Membrane</location>
        <topology evidence="1">Single-pass membrane protein</topology>
    </subcellularLocation>
</comment>
<dbReference type="EMBL" id="SRRO01000001">
    <property type="protein sequence ID" value="TGN64578.1"/>
    <property type="molecule type" value="Genomic_DNA"/>
</dbReference>
<name>A0A4Z1CFX1_9ACTN</name>
<dbReference type="GO" id="GO:0016989">
    <property type="term" value="F:sigma factor antagonist activity"/>
    <property type="evidence" value="ECO:0007669"/>
    <property type="project" value="TreeGrafter"/>
</dbReference>
<organism evidence="9 10">
    <name type="scientific">Nocardioides eburneiflavus</name>
    <dbReference type="NCBI Taxonomy" id="2518372"/>
    <lineage>
        <taxon>Bacteria</taxon>
        <taxon>Bacillati</taxon>
        <taxon>Actinomycetota</taxon>
        <taxon>Actinomycetes</taxon>
        <taxon>Propionibacteriales</taxon>
        <taxon>Nocardioidaceae</taxon>
        <taxon>Nocardioides</taxon>
    </lineage>
</organism>
<dbReference type="Proteomes" id="UP000297496">
    <property type="component" value="Unassembled WGS sequence"/>
</dbReference>
<evidence type="ECO:0000313" key="10">
    <source>
        <dbReference type="Proteomes" id="UP000297496"/>
    </source>
</evidence>
<keyword evidence="2 7" id="KW-0812">Transmembrane</keyword>
<dbReference type="InterPro" id="IPR041916">
    <property type="entry name" value="Anti_sigma_zinc_sf"/>
</dbReference>
<evidence type="ECO:0000256" key="7">
    <source>
        <dbReference type="SAM" id="Phobius"/>
    </source>
</evidence>
<dbReference type="OrthoDB" id="5242431at2"/>
<evidence type="ECO:0000256" key="2">
    <source>
        <dbReference type="ARBA" id="ARBA00022692"/>
    </source>
</evidence>
<reference evidence="9 10" key="1">
    <citation type="submission" date="2019-04" db="EMBL/GenBank/DDBJ databases">
        <title>Three New Species of Nocardioides, Nocardioides euryhalodurans sp. nov., Nocardioides seonyuensis sp. nov. and Nocardioides eburneoflavus sp. nov. Isolated from Soil.</title>
        <authorList>
            <person name="Roh S.G."/>
            <person name="Lee C."/>
            <person name="Kim M.-K."/>
            <person name="Kim S.B."/>
        </authorList>
    </citation>
    <scope>NUCLEOTIDE SEQUENCE [LARGE SCALE GENOMIC DNA]</scope>
    <source>
        <strain evidence="9 10">MMS17-SY213</strain>
    </source>
</reference>
<evidence type="ECO:0000259" key="8">
    <source>
        <dbReference type="Pfam" id="PF13490"/>
    </source>
</evidence>
<keyword evidence="5 7" id="KW-0472">Membrane</keyword>
<keyword evidence="6" id="KW-0804">Transcription</keyword>
<evidence type="ECO:0000256" key="4">
    <source>
        <dbReference type="ARBA" id="ARBA00023015"/>
    </source>
</evidence>
<dbReference type="GO" id="GO:0016020">
    <property type="term" value="C:membrane"/>
    <property type="evidence" value="ECO:0007669"/>
    <property type="project" value="UniProtKB-SubCell"/>
</dbReference>
<dbReference type="Pfam" id="PF13490">
    <property type="entry name" value="zf-HC2"/>
    <property type="match status" value="1"/>
</dbReference>
<dbReference type="GO" id="GO:0006417">
    <property type="term" value="P:regulation of translation"/>
    <property type="evidence" value="ECO:0007669"/>
    <property type="project" value="TreeGrafter"/>
</dbReference>
<evidence type="ECO:0000256" key="5">
    <source>
        <dbReference type="ARBA" id="ARBA00023136"/>
    </source>
</evidence>
<keyword evidence="10" id="KW-1185">Reference proteome</keyword>
<dbReference type="InterPro" id="IPR051474">
    <property type="entry name" value="Anti-sigma-K/W_factor"/>
</dbReference>
<sequence length="234" mass="24114">MSTTTGCDFEHADGAYVLGALSAAERLAFERHLTGCDACTARVRQLAGLPGLLGRVGAEVLEEVPPPGVPATLLPALAARVRREQRRRATVAALLAAAVAALVVGVGAVAVDAVRDDPAAPSAAPTPGPGTAMAPVGGDVPVRASLTLEDVTWGTRIGLLCTYDPTTVEYELPTEVTYLLVVRTRDGGTEQVGTWRSAGGRTMRLEAGTATSQEDIASVEVRTTDGRVVLTSSA</sequence>
<keyword evidence="4" id="KW-0805">Transcription regulation</keyword>
<protein>
    <submittedName>
        <fullName evidence="9">Anti-sigma factor</fullName>
    </submittedName>
</protein>
<dbReference type="PANTHER" id="PTHR37461">
    <property type="entry name" value="ANTI-SIGMA-K FACTOR RSKA"/>
    <property type="match status" value="1"/>
</dbReference>
<dbReference type="AlphaFoldDB" id="A0A4Z1CFX1"/>
<dbReference type="RefSeq" id="WP_135839088.1">
    <property type="nucleotide sequence ID" value="NZ_SRRO01000001.1"/>
</dbReference>
<evidence type="ECO:0000256" key="6">
    <source>
        <dbReference type="ARBA" id="ARBA00023163"/>
    </source>
</evidence>
<dbReference type="Gene3D" id="1.10.10.1320">
    <property type="entry name" value="Anti-sigma factor, zinc-finger domain"/>
    <property type="match status" value="1"/>
</dbReference>
<evidence type="ECO:0000256" key="1">
    <source>
        <dbReference type="ARBA" id="ARBA00004167"/>
    </source>
</evidence>
<gene>
    <name evidence="9" type="ORF">EXE59_11845</name>
</gene>
<accession>A0A4Z1CFX1</accession>
<evidence type="ECO:0000313" key="9">
    <source>
        <dbReference type="EMBL" id="TGN64578.1"/>
    </source>
</evidence>
<feature type="transmembrane region" description="Helical" evidence="7">
    <location>
        <begin position="89"/>
        <end position="111"/>
    </location>
</feature>
<dbReference type="PANTHER" id="PTHR37461:SF1">
    <property type="entry name" value="ANTI-SIGMA-K FACTOR RSKA"/>
    <property type="match status" value="1"/>
</dbReference>
<evidence type="ECO:0000256" key="3">
    <source>
        <dbReference type="ARBA" id="ARBA00022989"/>
    </source>
</evidence>
<feature type="domain" description="Putative zinc-finger" evidence="8">
    <location>
        <begin position="14"/>
        <end position="39"/>
    </location>
</feature>
<comment type="caution">
    <text evidence="9">The sequence shown here is derived from an EMBL/GenBank/DDBJ whole genome shotgun (WGS) entry which is preliminary data.</text>
</comment>
<proteinExistence type="predicted"/>